<proteinExistence type="predicted"/>
<accession>A0A0W8G9J4</accession>
<sequence length="66" mass="7158">MSTIMPQDELFRKAVAWICAAKGESGDSIPVLVEKAAVRFNLGPRDAEFLVNFLREQSGDAASSES</sequence>
<protein>
    <submittedName>
        <fullName evidence="1">Uncharacterized protein</fullName>
    </submittedName>
</protein>
<gene>
    <name evidence="1" type="ORF">ASZ90_000414</name>
</gene>
<evidence type="ECO:0000313" key="1">
    <source>
        <dbReference type="EMBL" id="KUG29694.1"/>
    </source>
</evidence>
<name>A0A0W8G9J4_9ZZZZ</name>
<organism evidence="1">
    <name type="scientific">hydrocarbon metagenome</name>
    <dbReference type="NCBI Taxonomy" id="938273"/>
    <lineage>
        <taxon>unclassified sequences</taxon>
        <taxon>metagenomes</taxon>
        <taxon>ecological metagenomes</taxon>
    </lineage>
</organism>
<comment type="caution">
    <text evidence="1">The sequence shown here is derived from an EMBL/GenBank/DDBJ whole genome shotgun (WGS) entry which is preliminary data.</text>
</comment>
<reference evidence="1" key="1">
    <citation type="journal article" date="2015" name="Proc. Natl. Acad. Sci. U.S.A.">
        <title>Networks of energetic and metabolic interactions define dynamics in microbial communities.</title>
        <authorList>
            <person name="Embree M."/>
            <person name="Liu J.K."/>
            <person name="Al-Bassam M.M."/>
            <person name="Zengler K."/>
        </authorList>
    </citation>
    <scope>NUCLEOTIDE SEQUENCE</scope>
</reference>
<dbReference type="AlphaFoldDB" id="A0A0W8G9J4"/>
<dbReference type="EMBL" id="LNQE01000049">
    <property type="protein sequence ID" value="KUG29694.1"/>
    <property type="molecule type" value="Genomic_DNA"/>
</dbReference>